<gene>
    <name evidence="2" type="ORF">B296_00045199</name>
</gene>
<evidence type="ECO:0000313" key="2">
    <source>
        <dbReference type="EMBL" id="RRT60111.1"/>
    </source>
</evidence>
<sequence length="176" mass="20078">MLAHHLTGPQCCCFTMALKLAVFVFASLLVVTTRVSRQSEFLLFGLGGENRALLWWLLFRLLLHLASSRTPKVRSSCRWVLRRSLAGFIDVLCWWCRVRRRVQGAVQAAFAAERVLSSLHHLLQRLQVRAAGHLRPHGAVRQVLHRLEDAREPDQVPLSAARRLLQLSPFFPRPTS</sequence>
<dbReference type="AlphaFoldDB" id="A0A426Z825"/>
<keyword evidence="1" id="KW-0472">Membrane</keyword>
<comment type="caution">
    <text evidence="2">The sequence shown here is derived from an EMBL/GenBank/DDBJ whole genome shotgun (WGS) entry which is preliminary data.</text>
</comment>
<organism evidence="2 3">
    <name type="scientific">Ensete ventricosum</name>
    <name type="common">Abyssinian banana</name>
    <name type="synonym">Musa ensete</name>
    <dbReference type="NCBI Taxonomy" id="4639"/>
    <lineage>
        <taxon>Eukaryota</taxon>
        <taxon>Viridiplantae</taxon>
        <taxon>Streptophyta</taxon>
        <taxon>Embryophyta</taxon>
        <taxon>Tracheophyta</taxon>
        <taxon>Spermatophyta</taxon>
        <taxon>Magnoliopsida</taxon>
        <taxon>Liliopsida</taxon>
        <taxon>Zingiberales</taxon>
        <taxon>Musaceae</taxon>
        <taxon>Ensete</taxon>
    </lineage>
</organism>
<name>A0A426Z825_ENSVE</name>
<accession>A0A426Z825</accession>
<dbReference type="EMBL" id="AMZH03007924">
    <property type="protein sequence ID" value="RRT60111.1"/>
    <property type="molecule type" value="Genomic_DNA"/>
</dbReference>
<reference evidence="2 3" key="1">
    <citation type="journal article" date="2014" name="Agronomy (Basel)">
        <title>A Draft Genome Sequence for Ensete ventricosum, the Drought-Tolerant Tree Against Hunger.</title>
        <authorList>
            <person name="Harrison J."/>
            <person name="Moore K.A."/>
            <person name="Paszkiewicz K."/>
            <person name="Jones T."/>
            <person name="Grant M."/>
            <person name="Ambacheew D."/>
            <person name="Muzemil S."/>
            <person name="Studholme D.J."/>
        </authorList>
    </citation>
    <scope>NUCLEOTIDE SEQUENCE [LARGE SCALE GENOMIC DNA]</scope>
</reference>
<dbReference type="Proteomes" id="UP000287651">
    <property type="component" value="Unassembled WGS sequence"/>
</dbReference>
<keyword evidence="1" id="KW-0812">Transmembrane</keyword>
<evidence type="ECO:0000313" key="3">
    <source>
        <dbReference type="Proteomes" id="UP000287651"/>
    </source>
</evidence>
<feature type="transmembrane region" description="Helical" evidence="1">
    <location>
        <begin position="12"/>
        <end position="32"/>
    </location>
</feature>
<protein>
    <submittedName>
        <fullName evidence="2">Uncharacterized protein</fullName>
    </submittedName>
</protein>
<proteinExistence type="predicted"/>
<keyword evidence="1" id="KW-1133">Transmembrane helix</keyword>
<evidence type="ECO:0000256" key="1">
    <source>
        <dbReference type="SAM" id="Phobius"/>
    </source>
</evidence>